<dbReference type="Pfam" id="PF23324">
    <property type="entry name" value="DUF7086"/>
    <property type="match status" value="1"/>
</dbReference>
<dbReference type="PANTHER" id="PTHR34272">
    <property type="entry name" value="EXPRESSED PROTEIN"/>
    <property type="match status" value="1"/>
</dbReference>
<dbReference type="OrthoDB" id="1900495at2759"/>
<feature type="domain" description="DUF7086" evidence="2">
    <location>
        <begin position="261"/>
        <end position="393"/>
    </location>
</feature>
<gene>
    <name evidence="3" type="ORF">CDL12_29245</name>
</gene>
<evidence type="ECO:0000313" key="3">
    <source>
        <dbReference type="EMBL" id="PIM98276.1"/>
    </source>
</evidence>
<keyword evidence="4" id="KW-1185">Reference proteome</keyword>
<dbReference type="Proteomes" id="UP000231279">
    <property type="component" value="Unassembled WGS sequence"/>
</dbReference>
<feature type="region of interest" description="Disordered" evidence="1">
    <location>
        <begin position="159"/>
        <end position="214"/>
    </location>
</feature>
<proteinExistence type="predicted"/>
<sequence length="401" mass="44738">MNYSPFPINNGKDDDDDFLNLTLSIRTTSPPSSKAATAALPFPELPYTSSLTSITPPSSSNLTSSSSITPRSSNLTSSSSIAPPNSNPTSSPSITPRSYDPFEFDPTLYHHQIWYHQHTIVGSPSYHGGMTVGGAWFYQPTAMGGPSYHQYKEVGGPWVCQPTTDPSHPQPTSVGGSSHSQPTAVGDLPADQPTVVESPSQQQPVSVGGPSRHQITAVRAGKIRKNRMKRRTSIRLKPGKMRTIPPPYPWATERRAILHDLQYIQSKGINTIAGRVKCTECHREFDIEYDLQTKFQEVQLFVIENKDAMSQRAPEVWRSPTVPDCKFCNQKKCAKPIWGKRRSINWLFLLLGQMIGCCKLAELKYFCKHTRNHRTGAKDRVLYATYLELCRQLDPEGDYDP</sequence>
<name>A0A2G9FYY3_9LAMI</name>
<dbReference type="EMBL" id="NKXS01008558">
    <property type="protein sequence ID" value="PIM98276.1"/>
    <property type="molecule type" value="Genomic_DNA"/>
</dbReference>
<dbReference type="STRING" id="429701.A0A2G9FYY3"/>
<evidence type="ECO:0000313" key="4">
    <source>
        <dbReference type="Proteomes" id="UP000231279"/>
    </source>
</evidence>
<feature type="compositionally biased region" description="Polar residues" evidence="1">
    <location>
        <begin position="161"/>
        <end position="183"/>
    </location>
</feature>
<reference evidence="4" key="1">
    <citation type="journal article" date="2018" name="Gigascience">
        <title>Genome assembly of the Pink Ipe (Handroanthus impetiginosus, Bignoniaceae), a highly valued, ecologically keystone Neotropical timber forest tree.</title>
        <authorList>
            <person name="Silva-Junior O.B."/>
            <person name="Grattapaglia D."/>
            <person name="Novaes E."/>
            <person name="Collevatti R.G."/>
        </authorList>
    </citation>
    <scope>NUCLEOTIDE SEQUENCE [LARGE SCALE GENOMIC DNA]</scope>
    <source>
        <strain evidence="4">cv. UFG-1</strain>
    </source>
</reference>
<protein>
    <recommendedName>
        <fullName evidence="2">DUF7086 domain-containing protein</fullName>
    </recommendedName>
</protein>
<organism evidence="3 4">
    <name type="scientific">Handroanthus impetiginosus</name>
    <dbReference type="NCBI Taxonomy" id="429701"/>
    <lineage>
        <taxon>Eukaryota</taxon>
        <taxon>Viridiplantae</taxon>
        <taxon>Streptophyta</taxon>
        <taxon>Embryophyta</taxon>
        <taxon>Tracheophyta</taxon>
        <taxon>Spermatophyta</taxon>
        <taxon>Magnoliopsida</taxon>
        <taxon>eudicotyledons</taxon>
        <taxon>Gunneridae</taxon>
        <taxon>Pentapetalae</taxon>
        <taxon>asterids</taxon>
        <taxon>lamiids</taxon>
        <taxon>Lamiales</taxon>
        <taxon>Bignoniaceae</taxon>
        <taxon>Crescentiina</taxon>
        <taxon>Tabebuia alliance</taxon>
        <taxon>Handroanthus</taxon>
    </lineage>
</organism>
<evidence type="ECO:0000256" key="1">
    <source>
        <dbReference type="SAM" id="MobiDB-lite"/>
    </source>
</evidence>
<evidence type="ECO:0000259" key="2">
    <source>
        <dbReference type="Pfam" id="PF23324"/>
    </source>
</evidence>
<dbReference type="InterPro" id="IPR055513">
    <property type="entry name" value="DUF7086"/>
</dbReference>
<dbReference type="AlphaFoldDB" id="A0A2G9FYY3"/>
<dbReference type="PANTHER" id="PTHR34272:SF1">
    <property type="entry name" value="EXPRESSED PROTEIN"/>
    <property type="match status" value="1"/>
</dbReference>
<accession>A0A2G9FYY3</accession>
<feature type="region of interest" description="Disordered" evidence="1">
    <location>
        <begin position="50"/>
        <end position="98"/>
    </location>
</feature>
<comment type="caution">
    <text evidence="3">The sequence shown here is derived from an EMBL/GenBank/DDBJ whole genome shotgun (WGS) entry which is preliminary data.</text>
</comment>
<feature type="compositionally biased region" description="Polar residues" evidence="1">
    <location>
        <begin position="195"/>
        <end position="205"/>
    </location>
</feature>